<gene>
    <name evidence="2" type="ORF">SAMN02745136_01337</name>
</gene>
<accession>A0A1M6NK82</accession>
<reference evidence="2 3" key="1">
    <citation type="submission" date="2016-11" db="EMBL/GenBank/DDBJ databases">
        <authorList>
            <person name="Jaros S."/>
            <person name="Januszkiewicz K."/>
            <person name="Wedrychowicz H."/>
        </authorList>
    </citation>
    <scope>NUCLEOTIDE SEQUENCE [LARGE SCALE GENOMIC DNA]</scope>
    <source>
        <strain evidence="2 3">DSM 15929</strain>
    </source>
</reference>
<dbReference type="Pfam" id="PF00882">
    <property type="entry name" value="Zn_dep_PLPC"/>
    <property type="match status" value="1"/>
</dbReference>
<sequence>MKKNTHYRIARLSVENIIPTETPAKSRQLSKWAFYIGTILPDLSFTQFTHPHYYEKSSDYVFNKLYKIENKPAKGIRDAIKLGEMVHYLCDFCCFAHLGGSIGKISEHLQYERNIGQYVLDNYCSLQKIIASVFSIDESTKAPIEQIKYELEDYRNKEPGFDWDIMKSIRITAIIYFEILRNEFA</sequence>
<evidence type="ECO:0000313" key="3">
    <source>
        <dbReference type="Proteomes" id="UP000184386"/>
    </source>
</evidence>
<dbReference type="EMBL" id="FRAC01000008">
    <property type="protein sequence ID" value="SHJ96110.1"/>
    <property type="molecule type" value="Genomic_DNA"/>
</dbReference>
<evidence type="ECO:0000259" key="1">
    <source>
        <dbReference type="Pfam" id="PF00882"/>
    </source>
</evidence>
<dbReference type="OrthoDB" id="2878022at2"/>
<dbReference type="Proteomes" id="UP000184386">
    <property type="component" value="Unassembled WGS sequence"/>
</dbReference>
<organism evidence="2 3">
    <name type="scientific">Anaerocolumna jejuensis DSM 15929</name>
    <dbReference type="NCBI Taxonomy" id="1121322"/>
    <lineage>
        <taxon>Bacteria</taxon>
        <taxon>Bacillati</taxon>
        <taxon>Bacillota</taxon>
        <taxon>Clostridia</taxon>
        <taxon>Lachnospirales</taxon>
        <taxon>Lachnospiraceae</taxon>
        <taxon>Anaerocolumna</taxon>
    </lineage>
</organism>
<feature type="domain" description="Phospholipase C/D" evidence="1">
    <location>
        <begin position="5"/>
        <end position="133"/>
    </location>
</feature>
<protein>
    <submittedName>
        <fullName evidence="2">Zinc dependent phospholipase C</fullName>
    </submittedName>
</protein>
<name>A0A1M6NK82_9FIRM</name>
<dbReference type="AlphaFoldDB" id="A0A1M6NK82"/>
<keyword evidence="3" id="KW-1185">Reference proteome</keyword>
<dbReference type="RefSeq" id="WP_073274138.1">
    <property type="nucleotide sequence ID" value="NZ_FRAC01000008.1"/>
</dbReference>
<evidence type="ECO:0000313" key="2">
    <source>
        <dbReference type="EMBL" id="SHJ96110.1"/>
    </source>
</evidence>
<dbReference type="InterPro" id="IPR029002">
    <property type="entry name" value="PLPC/GPLD1"/>
</dbReference>
<proteinExistence type="predicted"/>